<dbReference type="RefSeq" id="WP_377329853.1">
    <property type="nucleotide sequence ID" value="NZ_JBHSNG010000033.1"/>
</dbReference>
<proteinExistence type="predicted"/>
<dbReference type="Proteomes" id="UP001596111">
    <property type="component" value="Unassembled WGS sequence"/>
</dbReference>
<keyword evidence="1" id="KW-0472">Membrane</keyword>
<dbReference type="Gene3D" id="2.70.98.10">
    <property type="match status" value="1"/>
</dbReference>
<dbReference type="InterPro" id="IPR050883">
    <property type="entry name" value="PNGase"/>
</dbReference>
<evidence type="ECO:0000259" key="3">
    <source>
        <dbReference type="Pfam" id="PF17678"/>
    </source>
</evidence>
<evidence type="ECO:0000256" key="1">
    <source>
        <dbReference type="SAM" id="Phobius"/>
    </source>
</evidence>
<comment type="caution">
    <text evidence="4">The sequence shown here is derived from an EMBL/GenBank/DDBJ whole genome shotgun (WGS) entry which is preliminary data.</text>
</comment>
<dbReference type="PANTHER" id="PTHR12143">
    <property type="entry name" value="PEPTIDE N-GLYCANASE PNGASE -RELATED"/>
    <property type="match status" value="1"/>
</dbReference>
<organism evidence="4 5">
    <name type="scientific">Rhodanobacter terrae</name>
    <dbReference type="NCBI Taxonomy" id="418647"/>
    <lineage>
        <taxon>Bacteria</taxon>
        <taxon>Pseudomonadati</taxon>
        <taxon>Pseudomonadota</taxon>
        <taxon>Gammaproteobacteria</taxon>
        <taxon>Lysobacterales</taxon>
        <taxon>Rhodanobacteraceae</taxon>
        <taxon>Rhodanobacter</taxon>
    </lineage>
</organism>
<keyword evidence="5" id="KW-1185">Reference proteome</keyword>
<dbReference type="InterPro" id="IPR008928">
    <property type="entry name" value="6-hairpin_glycosidase_sf"/>
</dbReference>
<protein>
    <submittedName>
        <fullName evidence="4">GH92 family glycosyl hydrolase</fullName>
    </submittedName>
</protein>
<evidence type="ECO:0000313" key="4">
    <source>
        <dbReference type="EMBL" id="MFC5583122.1"/>
    </source>
</evidence>
<dbReference type="InterPro" id="IPR041371">
    <property type="entry name" value="GH92_N"/>
</dbReference>
<dbReference type="InterPro" id="IPR014718">
    <property type="entry name" value="GH-type_carb-bd"/>
</dbReference>
<feature type="domain" description="Glycosyl hydrolase family 92" evidence="2">
    <location>
        <begin position="318"/>
        <end position="771"/>
    </location>
</feature>
<dbReference type="EMBL" id="JBHSNG010000033">
    <property type="protein sequence ID" value="MFC5583122.1"/>
    <property type="molecule type" value="Genomic_DNA"/>
</dbReference>
<dbReference type="Gene3D" id="1.20.1050.60">
    <property type="entry name" value="alpha-1,2-mannosidase"/>
    <property type="match status" value="1"/>
</dbReference>
<name>A0ABW0T179_9GAMM</name>
<evidence type="ECO:0000259" key="2">
    <source>
        <dbReference type="Pfam" id="PF07971"/>
    </source>
</evidence>
<dbReference type="Gene3D" id="3.30.2080.10">
    <property type="entry name" value="GH92 mannosidase domain"/>
    <property type="match status" value="1"/>
</dbReference>
<feature type="transmembrane region" description="Helical" evidence="1">
    <location>
        <begin position="47"/>
        <end position="67"/>
    </location>
</feature>
<reference evidence="5" key="1">
    <citation type="journal article" date="2019" name="Int. J. Syst. Evol. Microbiol.">
        <title>The Global Catalogue of Microorganisms (GCM) 10K type strain sequencing project: providing services to taxonomists for standard genome sequencing and annotation.</title>
        <authorList>
            <consortium name="The Broad Institute Genomics Platform"/>
            <consortium name="The Broad Institute Genome Sequencing Center for Infectious Disease"/>
            <person name="Wu L."/>
            <person name="Ma J."/>
        </authorList>
    </citation>
    <scope>NUCLEOTIDE SEQUENCE [LARGE SCALE GENOMIC DNA]</scope>
    <source>
        <strain evidence="5">CGMCC 1.13587</strain>
    </source>
</reference>
<accession>A0ABW0T179</accession>
<dbReference type="InterPro" id="IPR005887">
    <property type="entry name" value="GH92_a_mannosidase_put"/>
</dbReference>
<keyword evidence="1" id="KW-1133">Transmembrane helix</keyword>
<dbReference type="Gene3D" id="1.20.1610.10">
    <property type="entry name" value="alpha-1,2-mannosidases domains"/>
    <property type="match status" value="1"/>
</dbReference>
<sequence length="791" mass="86501">MSTPAMPNFRCDGSARGHIAALPGATMHASVSPTPGAAPMRNKGVRILSICSLLLVLTLATAAFASATPKTPVDWVDPYIGTAGSGSEYGGTMPLATTPFGMTNWTPQTRQNRVSVSSYNYADTHIQGFIGTHQPAIWMGDYGYVTLMPELDSIKYAPEARQLPFSRKDEVATPYGYAVTMDAGNGRKIRTEMTATDHCGYLRFDFPAKSAASVLIEATRPGIHGYVEVDVQKHEVRGYNPDRQDAVLGPLKLARFKGYFVVRFKQAFSAQSVYEGVLVRPGNLRVEGDNVGAFVSFATSAGQPVEAQMGTSFISLEQAQANLDAELPTWHFDATRDALKAAWNRKLGMADIAGADASQRRIFYTALYHALLYPRLFSEHGHYYSAFDDKVHAGVSYTDYSIWDTFRAENSLLTLFAPERIDDMVTALLQDADEGGWMPKWPNPSYTNIMIGTHADSLVAEAIAKGFKGFDWQRAYAAVHKDATTPPDGDTTRRWFDREPHTPYEARAGLSYALKLGYIPADKVAESASSTLEDAYDDYAVAQVARATGHAQDEAHFLERSLDYRKLFNPARGFMQARNADGSWASPDDGWTEGDQWVYLFAALHDIPGTVALLGGPAAAEAKLDAHFSGGHNHHDNEPSHHYGYLYDFAGAPWKTQARVREIAGGAYSDTPTGILGNEDCGQMSAWYVFTAMGFYPLNPASAEYMIGSPLFTRVTLHLANGKTFTVNAKGDSPGNVYIQSAALNGKPLDVPMIRYQQIMAGGTLDFVMGPRPSRWAADWRPQAIVADAKP</sequence>
<gene>
    <name evidence="4" type="ORF">ACFPPB_18570</name>
</gene>
<dbReference type="GO" id="GO:0016787">
    <property type="term" value="F:hydrolase activity"/>
    <property type="evidence" value="ECO:0007669"/>
    <property type="project" value="UniProtKB-KW"/>
</dbReference>
<dbReference type="PANTHER" id="PTHR12143:SF43">
    <property type="entry name" value="PUTATIVE-RELATED"/>
    <property type="match status" value="1"/>
</dbReference>
<feature type="domain" description="Glycosyl hydrolase family 92 N-terminal" evidence="3">
    <location>
        <begin position="75"/>
        <end position="312"/>
    </location>
</feature>
<dbReference type="Pfam" id="PF07971">
    <property type="entry name" value="Glyco_hydro_92"/>
    <property type="match status" value="1"/>
</dbReference>
<dbReference type="InterPro" id="IPR012939">
    <property type="entry name" value="Glyco_hydro_92"/>
</dbReference>
<dbReference type="Pfam" id="PF17678">
    <property type="entry name" value="Glyco_hydro_92N"/>
    <property type="match status" value="1"/>
</dbReference>
<keyword evidence="4" id="KW-0378">Hydrolase</keyword>
<dbReference type="SUPFAM" id="SSF48208">
    <property type="entry name" value="Six-hairpin glycosidases"/>
    <property type="match status" value="1"/>
</dbReference>
<evidence type="ECO:0000313" key="5">
    <source>
        <dbReference type="Proteomes" id="UP001596111"/>
    </source>
</evidence>
<dbReference type="NCBIfam" id="TIGR01180">
    <property type="entry name" value="aman2_put"/>
    <property type="match status" value="1"/>
</dbReference>
<keyword evidence="1" id="KW-0812">Transmembrane</keyword>